<evidence type="ECO:0000313" key="3">
    <source>
        <dbReference type="Proteomes" id="UP001162156"/>
    </source>
</evidence>
<accession>A0AAV8WQJ6</accession>
<dbReference type="EMBL" id="JANEYF010005499">
    <property type="protein sequence ID" value="KAJ8928001.1"/>
    <property type="molecule type" value="Genomic_DNA"/>
</dbReference>
<gene>
    <name evidence="2" type="ORF">NQ314_019467</name>
</gene>
<evidence type="ECO:0000256" key="1">
    <source>
        <dbReference type="SAM" id="MobiDB-lite"/>
    </source>
</evidence>
<feature type="region of interest" description="Disordered" evidence="1">
    <location>
        <begin position="22"/>
        <end position="52"/>
    </location>
</feature>
<proteinExistence type="predicted"/>
<protein>
    <submittedName>
        <fullName evidence="2">Uncharacterized protein</fullName>
    </submittedName>
</protein>
<dbReference type="Proteomes" id="UP001162156">
    <property type="component" value="Unassembled WGS sequence"/>
</dbReference>
<sequence length="95" mass="10967">MSEIELDKDVYYSSESEEDLIGNIGNENLTNGKKRKAQVSENETSDEDLEESAQNIKSKFGRKISRRSSNEQLLEERMDLNRVEKKVEQSGNIRK</sequence>
<comment type="caution">
    <text evidence="2">The sequence shown here is derived from an EMBL/GenBank/DDBJ whole genome shotgun (WGS) entry which is preliminary data.</text>
</comment>
<reference evidence="2" key="1">
    <citation type="journal article" date="2023" name="Insect Mol. Biol.">
        <title>Genome sequencing provides insights into the evolution of gene families encoding plant cell wall-degrading enzymes in longhorned beetles.</title>
        <authorList>
            <person name="Shin N.R."/>
            <person name="Okamura Y."/>
            <person name="Kirsch R."/>
            <person name="Pauchet Y."/>
        </authorList>
    </citation>
    <scope>NUCLEOTIDE SEQUENCE</scope>
    <source>
        <strain evidence="2">RBIC_L_NR</strain>
    </source>
</reference>
<evidence type="ECO:0000313" key="2">
    <source>
        <dbReference type="EMBL" id="KAJ8928001.1"/>
    </source>
</evidence>
<name>A0AAV8WQJ6_9CUCU</name>
<organism evidence="2 3">
    <name type="scientific">Rhamnusium bicolor</name>
    <dbReference type="NCBI Taxonomy" id="1586634"/>
    <lineage>
        <taxon>Eukaryota</taxon>
        <taxon>Metazoa</taxon>
        <taxon>Ecdysozoa</taxon>
        <taxon>Arthropoda</taxon>
        <taxon>Hexapoda</taxon>
        <taxon>Insecta</taxon>
        <taxon>Pterygota</taxon>
        <taxon>Neoptera</taxon>
        <taxon>Endopterygota</taxon>
        <taxon>Coleoptera</taxon>
        <taxon>Polyphaga</taxon>
        <taxon>Cucujiformia</taxon>
        <taxon>Chrysomeloidea</taxon>
        <taxon>Cerambycidae</taxon>
        <taxon>Lepturinae</taxon>
        <taxon>Rhagiini</taxon>
        <taxon>Rhamnusium</taxon>
    </lineage>
</organism>
<dbReference type="AlphaFoldDB" id="A0AAV8WQJ6"/>
<keyword evidence="3" id="KW-1185">Reference proteome</keyword>